<evidence type="ECO:0000256" key="7">
    <source>
        <dbReference type="SAM" id="Coils"/>
    </source>
</evidence>
<dbReference type="SUPFAM" id="SSF58104">
    <property type="entry name" value="Methyl-accepting chemotaxis protein (MCP) signaling domain"/>
    <property type="match status" value="1"/>
</dbReference>
<feature type="domain" description="Methyl-accepting transducer" evidence="9">
    <location>
        <begin position="415"/>
        <end position="651"/>
    </location>
</feature>
<keyword evidence="12" id="KW-1185">Reference proteome</keyword>
<keyword evidence="7" id="KW-0175">Coiled coil</keyword>
<dbReference type="PANTHER" id="PTHR32089">
    <property type="entry name" value="METHYL-ACCEPTING CHEMOTAXIS PROTEIN MCPB"/>
    <property type="match status" value="1"/>
</dbReference>
<dbReference type="Proteomes" id="UP001282284">
    <property type="component" value="Unassembled WGS sequence"/>
</dbReference>
<evidence type="ECO:0000256" key="2">
    <source>
        <dbReference type="ARBA" id="ARBA00022475"/>
    </source>
</evidence>
<evidence type="ECO:0000256" key="8">
    <source>
        <dbReference type="SAM" id="Phobius"/>
    </source>
</evidence>
<dbReference type="EMBL" id="JAUBDI010000006">
    <property type="protein sequence ID" value="MDW0113143.1"/>
    <property type="molecule type" value="Genomic_DNA"/>
</dbReference>
<dbReference type="CDD" id="cd06225">
    <property type="entry name" value="HAMP"/>
    <property type="match status" value="1"/>
</dbReference>
<feature type="transmembrane region" description="Helical" evidence="8">
    <location>
        <begin position="12"/>
        <end position="34"/>
    </location>
</feature>
<reference evidence="11 12" key="1">
    <citation type="submission" date="2023-06" db="EMBL/GenBank/DDBJ databases">
        <title>Sporosarcina sp. nov., isolated from Korean traditional fermented seafood 'Jeotgal'.</title>
        <authorList>
            <person name="Yang A.I."/>
            <person name="Shin N.-R."/>
        </authorList>
    </citation>
    <scope>NUCLEOTIDE SEQUENCE [LARGE SCALE GENOMIC DNA]</scope>
    <source>
        <strain evidence="11 12">KCTC13119</strain>
    </source>
</reference>
<comment type="similarity">
    <text evidence="5">Belongs to the methyl-accepting chemotaxis (MCP) protein family.</text>
</comment>
<organism evidence="11 12">
    <name type="scientific">Sporosarcina saromensis</name>
    <dbReference type="NCBI Taxonomy" id="359365"/>
    <lineage>
        <taxon>Bacteria</taxon>
        <taxon>Bacillati</taxon>
        <taxon>Bacillota</taxon>
        <taxon>Bacilli</taxon>
        <taxon>Bacillales</taxon>
        <taxon>Caryophanaceae</taxon>
        <taxon>Sporosarcina</taxon>
    </lineage>
</organism>
<dbReference type="Gene3D" id="3.30.450.20">
    <property type="entry name" value="PAS domain"/>
    <property type="match status" value="2"/>
</dbReference>
<evidence type="ECO:0000256" key="6">
    <source>
        <dbReference type="PROSITE-ProRule" id="PRU00284"/>
    </source>
</evidence>
<dbReference type="PROSITE" id="PS50111">
    <property type="entry name" value="CHEMOTAXIS_TRANSDUC_2"/>
    <property type="match status" value="1"/>
</dbReference>
<evidence type="ECO:0000259" key="9">
    <source>
        <dbReference type="PROSITE" id="PS50111"/>
    </source>
</evidence>
<evidence type="ECO:0000313" key="12">
    <source>
        <dbReference type="Proteomes" id="UP001282284"/>
    </source>
</evidence>
<comment type="caution">
    <text evidence="11">The sequence shown here is derived from an EMBL/GenBank/DDBJ whole genome shotgun (WGS) entry which is preliminary data.</text>
</comment>
<keyword evidence="4 6" id="KW-0807">Transducer</keyword>
<dbReference type="RefSeq" id="WP_317943305.1">
    <property type="nucleotide sequence ID" value="NZ_JAUBDI010000006.1"/>
</dbReference>
<gene>
    <name evidence="11" type="ORF">QT711_08085</name>
</gene>
<dbReference type="Pfam" id="PF00672">
    <property type="entry name" value="HAMP"/>
    <property type="match status" value="1"/>
</dbReference>
<keyword evidence="3 8" id="KW-0472">Membrane</keyword>
<dbReference type="SMART" id="SM00304">
    <property type="entry name" value="HAMP"/>
    <property type="match status" value="1"/>
</dbReference>
<dbReference type="Pfam" id="PF00015">
    <property type="entry name" value="MCPsignal"/>
    <property type="match status" value="1"/>
</dbReference>
<dbReference type="InterPro" id="IPR003660">
    <property type="entry name" value="HAMP_dom"/>
</dbReference>
<feature type="coiled-coil region" evidence="7">
    <location>
        <begin position="454"/>
        <end position="481"/>
    </location>
</feature>
<evidence type="ECO:0000256" key="3">
    <source>
        <dbReference type="ARBA" id="ARBA00023136"/>
    </source>
</evidence>
<feature type="domain" description="HAMP" evidence="10">
    <location>
        <begin position="342"/>
        <end position="396"/>
    </location>
</feature>
<dbReference type="SMART" id="SM00283">
    <property type="entry name" value="MA"/>
    <property type="match status" value="1"/>
</dbReference>
<evidence type="ECO:0000256" key="4">
    <source>
        <dbReference type="ARBA" id="ARBA00023224"/>
    </source>
</evidence>
<dbReference type="Gene3D" id="6.10.340.10">
    <property type="match status" value="1"/>
</dbReference>
<comment type="subcellular location">
    <subcellularLocation>
        <location evidence="1">Cell membrane</location>
    </subcellularLocation>
</comment>
<name>A0ABU4G838_9BACL</name>
<dbReference type="PROSITE" id="PS50885">
    <property type="entry name" value="HAMP"/>
    <property type="match status" value="1"/>
</dbReference>
<keyword evidence="2" id="KW-1003">Cell membrane</keyword>
<protein>
    <submittedName>
        <fullName evidence="11">Methyl-accepting chemotaxis protein</fullName>
    </submittedName>
</protein>
<feature type="coiled-coil region" evidence="7">
    <location>
        <begin position="615"/>
        <end position="650"/>
    </location>
</feature>
<dbReference type="InterPro" id="IPR004089">
    <property type="entry name" value="MCPsignal_dom"/>
</dbReference>
<evidence type="ECO:0000256" key="1">
    <source>
        <dbReference type="ARBA" id="ARBA00004236"/>
    </source>
</evidence>
<dbReference type="Pfam" id="PF22673">
    <property type="entry name" value="MCP-like_PDC_1"/>
    <property type="match status" value="1"/>
</dbReference>
<keyword evidence="8" id="KW-0812">Transmembrane</keyword>
<dbReference type="Gene3D" id="1.10.287.950">
    <property type="entry name" value="Methyl-accepting chemotaxis protein"/>
    <property type="match status" value="1"/>
</dbReference>
<feature type="transmembrane region" description="Helical" evidence="8">
    <location>
        <begin position="321"/>
        <end position="342"/>
    </location>
</feature>
<dbReference type="PANTHER" id="PTHR32089:SF112">
    <property type="entry name" value="LYSOZYME-LIKE PROTEIN-RELATED"/>
    <property type="match status" value="1"/>
</dbReference>
<sequence length="708" mass="77914">MKRTKSIIVKLSLLIISVFVILFVLFASITSYVVHKETVRNAEEISLADAERVALRLSEQFRQTDESLHTTKRVLESMNASEQLTATDILDVLHANLEGNPNAIGMAAIFEKGVLSTDDLSTEQQQLIDAEGRFTSYLLKTKTGTNIIPASGYEQEGEGDWYLVPKREKIAFFQEPITYEENGKTSSFTMLSVPLLAKDGSFMGVLTTSMSLDYFEELTKKIAPKSGYAAVITDSGTLLQNSIKKEMNGTNMKDAIDWQPVKDRLTKGESVAMYVDSKSLGEQAYNSFAPIHLEGFEETWTVQTVIPRSEVTSLFSAIVKIIIWAGFVMMVLMGLVTAGFIYRQIKPLTTIQQSMKRAASGDLTESVDENGLKLDEIGSVTKSYNFMLRQTNEALSEVLQASHQLSDSSKQVNHAFEEIVASSEEVTVATEEIAQGATKQSEDTEETSMRIGELADRINKIAELSENIDTLSRQSIESTQEGMAQVSRLRTENGVANELNAQVETQMHMLTDKIAGINKIITSIQDITAQTNLLALNASIEAARAGEHGKGFAVVAEEVRKLAEQSNRETTTIQQTVQEILEQSKVTVDVVGKNTQSMENQNESVVSTEQSFIRNAALTEEMSQAIEELADNLQEMIAQKEKAIAAIQNVSAVSEETAASAEQVSASSVAQQQELERVADSVQSMTQIAVKLQQVVDRFTLKGTDEPN</sequence>
<evidence type="ECO:0000256" key="5">
    <source>
        <dbReference type="ARBA" id="ARBA00029447"/>
    </source>
</evidence>
<evidence type="ECO:0000313" key="11">
    <source>
        <dbReference type="EMBL" id="MDW0113143.1"/>
    </source>
</evidence>
<keyword evidence="8" id="KW-1133">Transmembrane helix</keyword>
<dbReference type="CDD" id="cd12913">
    <property type="entry name" value="PDC1_MCP_like"/>
    <property type="match status" value="1"/>
</dbReference>
<proteinExistence type="inferred from homology"/>
<accession>A0ABU4G838</accession>
<evidence type="ECO:0000259" key="10">
    <source>
        <dbReference type="PROSITE" id="PS50885"/>
    </source>
</evidence>